<accession>A0ABV9LU61</accession>
<protein>
    <submittedName>
        <fullName evidence="1">Glycosyltransferase</fullName>
        <ecNumber evidence="1">2.4.-.-</ecNumber>
    </submittedName>
</protein>
<dbReference type="Gene3D" id="3.40.50.2000">
    <property type="entry name" value="Glycogen Phosphorylase B"/>
    <property type="match status" value="1"/>
</dbReference>
<evidence type="ECO:0000313" key="1">
    <source>
        <dbReference type="EMBL" id="MFC4700056.1"/>
    </source>
</evidence>
<keyword evidence="1" id="KW-0328">Glycosyltransferase</keyword>
<proteinExistence type="predicted"/>
<organism evidence="1 2">
    <name type="scientific">Glaciecola siphonariae</name>
    <dbReference type="NCBI Taxonomy" id="521012"/>
    <lineage>
        <taxon>Bacteria</taxon>
        <taxon>Pseudomonadati</taxon>
        <taxon>Pseudomonadota</taxon>
        <taxon>Gammaproteobacteria</taxon>
        <taxon>Alteromonadales</taxon>
        <taxon>Alteromonadaceae</taxon>
        <taxon>Glaciecola</taxon>
    </lineage>
</organism>
<dbReference type="EMBL" id="JBHSGU010000002">
    <property type="protein sequence ID" value="MFC4700056.1"/>
    <property type="molecule type" value="Genomic_DNA"/>
</dbReference>
<evidence type="ECO:0000313" key="2">
    <source>
        <dbReference type="Proteomes" id="UP001595897"/>
    </source>
</evidence>
<dbReference type="EC" id="2.4.-.-" evidence="1"/>
<keyword evidence="2" id="KW-1185">Reference proteome</keyword>
<gene>
    <name evidence="1" type="ORF">ACFO4O_07815</name>
</gene>
<dbReference type="GO" id="GO:0016757">
    <property type="term" value="F:glycosyltransferase activity"/>
    <property type="evidence" value="ECO:0007669"/>
    <property type="project" value="UniProtKB-KW"/>
</dbReference>
<sequence>MKKILFSRDYTNYTGGHQKVRDYIGHFAAHPNFDVSLYLNNTSSVMPDLFENIDGVTYQASYSPEGFDYVFLAGMDWRRYLPLQSNNAEQKRDAPVVINLIQHVRHGDPKHPLHAFMKQKALRLCVSMAVKDAVEPYANGPCRYIRMGHNIPVIPSSKTYDLYILANKRPAWGKEIADWAKGEGLNFLLHHRLMPKDEVLKAMANADISVCLPNPTEGFYLPGIEAMNLSNKVVVPDCIANREYNQGFSNLIVSASCTEGVIEAIQTQRLRRFGPLNYLRKLRANKIVKTYSLANERAQLYSVLQELSTHEPLV</sequence>
<reference evidence="2" key="1">
    <citation type="journal article" date="2019" name="Int. J. Syst. Evol. Microbiol.">
        <title>The Global Catalogue of Microorganisms (GCM) 10K type strain sequencing project: providing services to taxonomists for standard genome sequencing and annotation.</title>
        <authorList>
            <consortium name="The Broad Institute Genomics Platform"/>
            <consortium name="The Broad Institute Genome Sequencing Center for Infectious Disease"/>
            <person name="Wu L."/>
            <person name="Ma J."/>
        </authorList>
    </citation>
    <scope>NUCLEOTIDE SEQUENCE [LARGE SCALE GENOMIC DNA]</scope>
    <source>
        <strain evidence="2">KACC 12507</strain>
    </source>
</reference>
<name>A0ABV9LU61_9ALTE</name>
<comment type="caution">
    <text evidence="1">The sequence shown here is derived from an EMBL/GenBank/DDBJ whole genome shotgun (WGS) entry which is preliminary data.</text>
</comment>
<dbReference type="Proteomes" id="UP001595897">
    <property type="component" value="Unassembled WGS sequence"/>
</dbReference>
<keyword evidence="1" id="KW-0808">Transferase</keyword>
<dbReference type="SUPFAM" id="SSF53756">
    <property type="entry name" value="UDP-Glycosyltransferase/glycogen phosphorylase"/>
    <property type="match status" value="1"/>
</dbReference>